<protein>
    <submittedName>
        <fullName evidence="2">Uncharacterized protein</fullName>
    </submittedName>
</protein>
<evidence type="ECO:0000256" key="1">
    <source>
        <dbReference type="SAM" id="Phobius"/>
    </source>
</evidence>
<evidence type="ECO:0000313" key="3">
    <source>
        <dbReference type="Proteomes" id="UP000015105"/>
    </source>
</evidence>
<dbReference type="Proteomes" id="UP000015105">
    <property type="component" value="Chromosome 5D"/>
</dbReference>
<reference evidence="3" key="2">
    <citation type="journal article" date="2017" name="Nat. Plants">
        <title>The Aegilops tauschii genome reveals multiple impacts of transposons.</title>
        <authorList>
            <person name="Zhao G."/>
            <person name="Zou C."/>
            <person name="Li K."/>
            <person name="Wang K."/>
            <person name="Li T."/>
            <person name="Gao L."/>
            <person name="Zhang X."/>
            <person name="Wang H."/>
            <person name="Yang Z."/>
            <person name="Liu X."/>
            <person name="Jiang W."/>
            <person name="Mao L."/>
            <person name="Kong X."/>
            <person name="Jiao Y."/>
            <person name="Jia J."/>
        </authorList>
    </citation>
    <scope>NUCLEOTIDE SEQUENCE [LARGE SCALE GENOMIC DNA]</scope>
    <source>
        <strain evidence="3">cv. AL8/78</strain>
    </source>
</reference>
<keyword evidence="1" id="KW-0472">Membrane</keyword>
<keyword evidence="3" id="KW-1185">Reference proteome</keyword>
<reference evidence="3" key="1">
    <citation type="journal article" date="2014" name="Science">
        <title>Ancient hybridizations among the ancestral genomes of bread wheat.</title>
        <authorList>
            <consortium name="International Wheat Genome Sequencing Consortium,"/>
            <person name="Marcussen T."/>
            <person name="Sandve S.R."/>
            <person name="Heier L."/>
            <person name="Spannagl M."/>
            <person name="Pfeifer M."/>
            <person name="Jakobsen K.S."/>
            <person name="Wulff B.B."/>
            <person name="Steuernagel B."/>
            <person name="Mayer K.F."/>
            <person name="Olsen O.A."/>
        </authorList>
    </citation>
    <scope>NUCLEOTIDE SEQUENCE [LARGE SCALE GENOMIC DNA]</scope>
    <source>
        <strain evidence="3">cv. AL8/78</strain>
    </source>
</reference>
<reference evidence="2" key="4">
    <citation type="submission" date="2019-03" db="UniProtKB">
        <authorList>
            <consortium name="EnsemblPlants"/>
        </authorList>
    </citation>
    <scope>IDENTIFICATION</scope>
</reference>
<dbReference type="EnsemblPlants" id="AET5Gv20145400.3">
    <property type="protein sequence ID" value="AET5Gv20145400.3"/>
    <property type="gene ID" value="AET5Gv20145400"/>
</dbReference>
<keyword evidence="1" id="KW-1133">Transmembrane helix</keyword>
<dbReference type="Gramene" id="AET5Gv20145400.3">
    <property type="protein sequence ID" value="AET5Gv20145400.3"/>
    <property type="gene ID" value="AET5Gv20145400"/>
</dbReference>
<organism evidence="2 3">
    <name type="scientific">Aegilops tauschii subsp. strangulata</name>
    <name type="common">Goatgrass</name>
    <dbReference type="NCBI Taxonomy" id="200361"/>
    <lineage>
        <taxon>Eukaryota</taxon>
        <taxon>Viridiplantae</taxon>
        <taxon>Streptophyta</taxon>
        <taxon>Embryophyta</taxon>
        <taxon>Tracheophyta</taxon>
        <taxon>Spermatophyta</taxon>
        <taxon>Magnoliopsida</taxon>
        <taxon>Liliopsida</taxon>
        <taxon>Poales</taxon>
        <taxon>Poaceae</taxon>
        <taxon>BOP clade</taxon>
        <taxon>Pooideae</taxon>
        <taxon>Triticodae</taxon>
        <taxon>Triticeae</taxon>
        <taxon>Triticinae</taxon>
        <taxon>Aegilops</taxon>
    </lineage>
</organism>
<reference evidence="2" key="5">
    <citation type="journal article" date="2021" name="G3 (Bethesda)">
        <title>Aegilops tauschii genome assembly Aet v5.0 features greater sequence contiguity and improved annotation.</title>
        <authorList>
            <person name="Wang L."/>
            <person name="Zhu T."/>
            <person name="Rodriguez J.C."/>
            <person name="Deal K.R."/>
            <person name="Dubcovsky J."/>
            <person name="McGuire P.E."/>
            <person name="Lux T."/>
            <person name="Spannagl M."/>
            <person name="Mayer K.F.X."/>
            <person name="Baldrich P."/>
            <person name="Meyers B.C."/>
            <person name="Huo N."/>
            <person name="Gu Y.Q."/>
            <person name="Zhou H."/>
            <person name="Devos K.M."/>
            <person name="Bennetzen J.L."/>
            <person name="Unver T."/>
            <person name="Budak H."/>
            <person name="Gulick P.J."/>
            <person name="Galiba G."/>
            <person name="Kalapos B."/>
            <person name="Nelson D.R."/>
            <person name="Li P."/>
            <person name="You F.M."/>
            <person name="Luo M.C."/>
            <person name="Dvorak J."/>
        </authorList>
    </citation>
    <scope>NUCLEOTIDE SEQUENCE [LARGE SCALE GENOMIC DNA]</scope>
    <source>
        <strain evidence="2">cv. AL8/78</strain>
    </source>
</reference>
<feature type="transmembrane region" description="Helical" evidence="1">
    <location>
        <begin position="26"/>
        <end position="50"/>
    </location>
</feature>
<name>A0A453JPC9_AEGTS</name>
<proteinExistence type="predicted"/>
<reference evidence="2" key="3">
    <citation type="journal article" date="2017" name="Nature">
        <title>Genome sequence of the progenitor of the wheat D genome Aegilops tauschii.</title>
        <authorList>
            <person name="Luo M.C."/>
            <person name="Gu Y.Q."/>
            <person name="Puiu D."/>
            <person name="Wang H."/>
            <person name="Twardziok S.O."/>
            <person name="Deal K.R."/>
            <person name="Huo N."/>
            <person name="Zhu T."/>
            <person name="Wang L."/>
            <person name="Wang Y."/>
            <person name="McGuire P.E."/>
            <person name="Liu S."/>
            <person name="Long H."/>
            <person name="Ramasamy R.K."/>
            <person name="Rodriguez J.C."/>
            <person name="Van S.L."/>
            <person name="Yuan L."/>
            <person name="Wang Z."/>
            <person name="Xia Z."/>
            <person name="Xiao L."/>
            <person name="Anderson O.D."/>
            <person name="Ouyang S."/>
            <person name="Liang Y."/>
            <person name="Zimin A.V."/>
            <person name="Pertea G."/>
            <person name="Qi P."/>
            <person name="Bennetzen J.L."/>
            <person name="Dai X."/>
            <person name="Dawson M.W."/>
            <person name="Muller H.G."/>
            <person name="Kugler K."/>
            <person name="Rivarola-Duarte L."/>
            <person name="Spannagl M."/>
            <person name="Mayer K.F.X."/>
            <person name="Lu F.H."/>
            <person name="Bevan M.W."/>
            <person name="Leroy P."/>
            <person name="Li P."/>
            <person name="You F.M."/>
            <person name="Sun Q."/>
            <person name="Liu Z."/>
            <person name="Lyons E."/>
            <person name="Wicker T."/>
            <person name="Salzberg S.L."/>
            <person name="Devos K.M."/>
            <person name="Dvorak J."/>
        </authorList>
    </citation>
    <scope>NUCLEOTIDE SEQUENCE [LARGE SCALE GENOMIC DNA]</scope>
    <source>
        <strain evidence="2">cv. AL8/78</strain>
    </source>
</reference>
<dbReference type="AlphaFoldDB" id="A0A453JPC9"/>
<keyword evidence="1" id="KW-0812">Transmembrane</keyword>
<accession>A0A453JPC9</accession>
<sequence length="114" mass="12513">RIPPRLRSKHCNNTTQIQIRKKLQHLLMAIFGKSTSVVCLIALVLMATVLSSRAFYHGCDIGPFPGEKCPELCEKACGKPGACSSDGPESYCCCEPVRQDGSMRPQEVAEMIQT</sequence>
<evidence type="ECO:0000313" key="2">
    <source>
        <dbReference type="EnsemblPlants" id="AET5Gv20145400.3"/>
    </source>
</evidence>